<proteinExistence type="predicted"/>
<accession>A0AAU7ZS38</accession>
<dbReference type="Gene3D" id="2.60.40.1120">
    <property type="entry name" value="Carboxypeptidase-like, regulatory domain"/>
    <property type="match status" value="1"/>
</dbReference>
<dbReference type="InterPro" id="IPR016024">
    <property type="entry name" value="ARM-type_fold"/>
</dbReference>
<dbReference type="AlphaFoldDB" id="A0AAU7ZS38"/>
<dbReference type="SUPFAM" id="SSF48371">
    <property type="entry name" value="ARM repeat"/>
    <property type="match status" value="1"/>
</dbReference>
<keyword evidence="3" id="KW-0645">Protease</keyword>
<evidence type="ECO:0000313" key="3">
    <source>
        <dbReference type="EMBL" id="XCB33742.1"/>
    </source>
</evidence>
<dbReference type="RefSeq" id="WP_353064586.1">
    <property type="nucleotide sequence ID" value="NZ_CP132942.1"/>
</dbReference>
<keyword evidence="3" id="KW-0378">Hydrolase</keyword>
<keyword evidence="2" id="KW-0732">Signal</keyword>
<dbReference type="Gene3D" id="1.25.10.10">
    <property type="entry name" value="Leucine-rich Repeat Variant"/>
    <property type="match status" value="1"/>
</dbReference>
<evidence type="ECO:0000256" key="1">
    <source>
        <dbReference type="SAM" id="MobiDB-lite"/>
    </source>
</evidence>
<dbReference type="InterPro" id="IPR008969">
    <property type="entry name" value="CarboxyPept-like_regulatory"/>
</dbReference>
<gene>
    <name evidence="3" type="ORF">RBB77_02315</name>
</gene>
<feature type="region of interest" description="Disordered" evidence="1">
    <location>
        <begin position="473"/>
        <end position="497"/>
    </location>
</feature>
<name>A0AAU7ZS38_9BACT</name>
<feature type="chain" id="PRO_5043975325" evidence="2">
    <location>
        <begin position="22"/>
        <end position="560"/>
    </location>
</feature>
<sequence length="560" mass="61327">MIKTLPRSVCLWFLLGSCVAAQDKVTKLRGTVQDATTKNPVAGATVSASGDTAQQSEITDGKGFFRLLIEGVPPGDLVHIRVEKAGYAAYDQQFAASEEIPLNILLRRTTTATPPPNRKTIEPAAPVDPVTARFVQEMKDPNYTVRLNALKVLVDSAPTDSAAMSAVIAAALDFSYQIKLNAIQAIERLKPTSKDAVTNLLVDLHDIEPLVQAQSIDALGSFPKDKDAQAALFRLLGTPPSINERAMYSLVRSGVEDPRLSEAIFYEVTIGNQYAVGVMSKETPLSPEWISRLIAELGKNLDFSQSFKAQGIIRVLLKGGGEAGHKAMHQFLATADPYRQSRLVLCWLEVDHKAKDEILQVVRVTDITTELRKALASTQPESVFLSYVVYVSDAPTGCSRGVTLRAAMGMLMLDLEPHKDAWDALAFDLDRTHHSEVACSVYSGTVLVWLGQSRAKPIIPLLIDDLRCNGSPQFDFSEEPPTRPGQRPTQPQPRPSVNRDLILIVKTTLVKIGDEDTITLLQQYAAQGMIICGHKSEDPDPDGKKRLADLIARIRSRTDK</sequence>
<dbReference type="SUPFAM" id="SSF49464">
    <property type="entry name" value="Carboxypeptidase regulatory domain-like"/>
    <property type="match status" value="1"/>
</dbReference>
<dbReference type="GO" id="GO:0004180">
    <property type="term" value="F:carboxypeptidase activity"/>
    <property type="evidence" value="ECO:0007669"/>
    <property type="project" value="UniProtKB-KW"/>
</dbReference>
<keyword evidence="3" id="KW-0121">Carboxypeptidase</keyword>
<feature type="signal peptide" evidence="2">
    <location>
        <begin position="1"/>
        <end position="21"/>
    </location>
</feature>
<evidence type="ECO:0000256" key="2">
    <source>
        <dbReference type="SAM" id="SignalP"/>
    </source>
</evidence>
<reference evidence="3" key="1">
    <citation type="submission" date="2023-08" db="EMBL/GenBank/DDBJ databases">
        <authorList>
            <person name="Messyasz A."/>
            <person name="Mannisto M.K."/>
            <person name="Kerkhof L.J."/>
            <person name="Haggblom M."/>
        </authorList>
    </citation>
    <scope>NUCLEOTIDE SEQUENCE</scope>
    <source>
        <strain evidence="3">X5P6</strain>
    </source>
</reference>
<protein>
    <submittedName>
        <fullName evidence="3">Carboxypeptidase regulatory-like domain-containing protein</fullName>
    </submittedName>
</protein>
<organism evidence="3">
    <name type="scientific">Tunturiibacter psychrotolerans</name>
    <dbReference type="NCBI Taxonomy" id="3069686"/>
    <lineage>
        <taxon>Bacteria</taxon>
        <taxon>Pseudomonadati</taxon>
        <taxon>Acidobacteriota</taxon>
        <taxon>Terriglobia</taxon>
        <taxon>Terriglobales</taxon>
        <taxon>Acidobacteriaceae</taxon>
        <taxon>Tunturiibacter</taxon>
    </lineage>
</organism>
<dbReference type="PROSITE" id="PS51257">
    <property type="entry name" value="PROKAR_LIPOPROTEIN"/>
    <property type="match status" value="1"/>
</dbReference>
<dbReference type="Pfam" id="PF13620">
    <property type="entry name" value="CarboxypepD_reg"/>
    <property type="match status" value="1"/>
</dbReference>
<dbReference type="KEGG" id="tpsc:RBB77_02315"/>
<dbReference type="InterPro" id="IPR011989">
    <property type="entry name" value="ARM-like"/>
</dbReference>
<reference evidence="3" key="2">
    <citation type="journal article" date="2024" name="Environ. Microbiol.">
        <title>Genome analysis and description of Tunturibacter gen. nov. expands the diversity of Terriglobia in tundra soils.</title>
        <authorList>
            <person name="Messyasz A."/>
            <person name="Mannisto M.K."/>
            <person name="Kerkhof L.J."/>
            <person name="Haggblom M.M."/>
        </authorList>
    </citation>
    <scope>NUCLEOTIDE SEQUENCE</scope>
    <source>
        <strain evidence="3">X5P6</strain>
    </source>
</reference>
<dbReference type="EMBL" id="CP132942">
    <property type="protein sequence ID" value="XCB33742.1"/>
    <property type="molecule type" value="Genomic_DNA"/>
</dbReference>